<name>A0A3D1JJA4_9CHLR</name>
<evidence type="ECO:0000313" key="1">
    <source>
        <dbReference type="EMBL" id="HCE18592.1"/>
    </source>
</evidence>
<dbReference type="STRING" id="229919.GCA_001050195_02647"/>
<dbReference type="InterPro" id="IPR024078">
    <property type="entry name" value="LmbE-like_dom_sf"/>
</dbReference>
<sequence length="286" mass="32108">MRLHQPSAEIFIPDALPVDEALARTTHLCIAAHQDDVEIMAAEPILTCFQSRDQWFTAVVATDGRGSPRDGMYRDYTDEEMRLVRFKEQRKAAVVGEYAALVMLDYPSRQIKDAAFPGPVEDLTRLIQAASPQVVYTHNLADKHDTHVAVALRVIEALRQLPASRRPQKVLGCEVWRSLDWLIDADKVLLDVSAHENLQHALLGVFDSQIAGGKRYDLATMGRRRANATYFESHGVDVTSGLSYAMDLTPLLEDSEISAAKLVQEHIRRFEEDVMNRLKRCGTSLP</sequence>
<dbReference type="Pfam" id="PF02585">
    <property type="entry name" value="PIG-L"/>
    <property type="match status" value="1"/>
</dbReference>
<comment type="caution">
    <text evidence="1">The sequence shown here is derived from an EMBL/GenBank/DDBJ whole genome shotgun (WGS) entry which is preliminary data.</text>
</comment>
<dbReference type="EMBL" id="DPBP01000047">
    <property type="protein sequence ID" value="HCE18592.1"/>
    <property type="molecule type" value="Genomic_DNA"/>
</dbReference>
<dbReference type="Proteomes" id="UP000264141">
    <property type="component" value="Unassembled WGS sequence"/>
</dbReference>
<dbReference type="InterPro" id="IPR003737">
    <property type="entry name" value="GlcNAc_PI_deacetylase-related"/>
</dbReference>
<gene>
    <name evidence="1" type="ORF">DEQ80_12105</name>
</gene>
<dbReference type="OrthoDB" id="282207at2"/>
<reference evidence="1 2" key="1">
    <citation type="journal article" date="2018" name="Nat. Biotechnol.">
        <title>A standardized bacterial taxonomy based on genome phylogeny substantially revises the tree of life.</title>
        <authorList>
            <person name="Parks D.H."/>
            <person name="Chuvochina M."/>
            <person name="Waite D.W."/>
            <person name="Rinke C."/>
            <person name="Skarshewski A."/>
            <person name="Chaumeil P.A."/>
            <person name="Hugenholtz P."/>
        </authorList>
    </citation>
    <scope>NUCLEOTIDE SEQUENCE [LARGE SCALE GENOMIC DNA]</scope>
    <source>
        <strain evidence="1">UBA8781</strain>
    </source>
</reference>
<protein>
    <submittedName>
        <fullName evidence="1">PIG-L family deacetylase</fullName>
    </submittedName>
</protein>
<dbReference type="RefSeq" id="WP_062194695.1">
    <property type="nucleotide sequence ID" value="NZ_DF967965.1"/>
</dbReference>
<organism evidence="1 2">
    <name type="scientific">Anaerolinea thermolimosa</name>
    <dbReference type="NCBI Taxonomy" id="229919"/>
    <lineage>
        <taxon>Bacteria</taxon>
        <taxon>Bacillati</taxon>
        <taxon>Chloroflexota</taxon>
        <taxon>Anaerolineae</taxon>
        <taxon>Anaerolineales</taxon>
        <taxon>Anaerolineaceae</taxon>
        <taxon>Anaerolinea</taxon>
    </lineage>
</organism>
<dbReference type="AlphaFoldDB" id="A0A3D1JJA4"/>
<dbReference type="Gene3D" id="3.40.50.10320">
    <property type="entry name" value="LmbE-like"/>
    <property type="match status" value="1"/>
</dbReference>
<dbReference type="SUPFAM" id="SSF102588">
    <property type="entry name" value="LmbE-like"/>
    <property type="match status" value="1"/>
</dbReference>
<accession>A0A3D1JJA4</accession>
<proteinExistence type="predicted"/>
<evidence type="ECO:0000313" key="2">
    <source>
        <dbReference type="Proteomes" id="UP000264141"/>
    </source>
</evidence>